<dbReference type="RefSeq" id="WP_123520982.1">
    <property type="nucleotide sequence ID" value="NZ_JBHLWF010000013.1"/>
</dbReference>
<evidence type="ECO:0000313" key="1">
    <source>
        <dbReference type="EMBL" id="TCT00650.1"/>
    </source>
</evidence>
<comment type="caution">
    <text evidence="1">The sequence shown here is derived from an EMBL/GenBank/DDBJ whole genome shotgun (WGS) entry which is preliminary data.</text>
</comment>
<reference evidence="1 2" key="1">
    <citation type="submission" date="2019-03" db="EMBL/GenBank/DDBJ databases">
        <title>Genomic Encyclopedia of Type Strains, Phase IV (KMG-IV): sequencing the most valuable type-strain genomes for metagenomic binning, comparative biology and taxonomic classification.</title>
        <authorList>
            <person name="Goeker M."/>
        </authorList>
    </citation>
    <scope>NUCLEOTIDE SEQUENCE [LARGE SCALE GENOMIC DNA]</scope>
    <source>
        <strain evidence="1 2">DSM 21944</strain>
    </source>
</reference>
<sequence length="134" mass="14245">MNPRRARILGELGLVRYRLRAVPSPAAVTVTVSTTAPAAVVAVEQAGVVGPLPVQRALSVHVPDVGVALPRDGVAATIWRQVLQWLRLDGDDVEWAAAPGAHVVSLPPSSEWSTPAGKRALWTALKSFASKRMQ</sequence>
<accession>A0A4R3LK34</accession>
<evidence type="ECO:0000313" key="2">
    <source>
        <dbReference type="Proteomes" id="UP000294599"/>
    </source>
</evidence>
<organism evidence="1 2">
    <name type="scientific">Pseudofulvimonas gallinarii</name>
    <dbReference type="NCBI Taxonomy" id="634155"/>
    <lineage>
        <taxon>Bacteria</taxon>
        <taxon>Pseudomonadati</taxon>
        <taxon>Pseudomonadota</taxon>
        <taxon>Gammaproteobacteria</taxon>
        <taxon>Lysobacterales</taxon>
        <taxon>Rhodanobacteraceae</taxon>
        <taxon>Pseudofulvimonas</taxon>
    </lineage>
</organism>
<proteinExistence type="predicted"/>
<gene>
    <name evidence="1" type="ORF">EDC25_10214</name>
</gene>
<keyword evidence="2" id="KW-1185">Reference proteome</keyword>
<dbReference type="Proteomes" id="UP000294599">
    <property type="component" value="Unassembled WGS sequence"/>
</dbReference>
<name>A0A4R3LK34_9GAMM</name>
<dbReference type="EMBL" id="SMAF01000002">
    <property type="protein sequence ID" value="TCT00650.1"/>
    <property type="molecule type" value="Genomic_DNA"/>
</dbReference>
<dbReference type="AlphaFoldDB" id="A0A4R3LK34"/>
<protein>
    <submittedName>
        <fullName evidence="1">Uncharacterized protein</fullName>
    </submittedName>
</protein>